<feature type="chain" id="PRO_5013364081" description="DUF3308 domain-containing protein" evidence="1">
    <location>
        <begin position="24"/>
        <end position="327"/>
    </location>
</feature>
<organism evidence="2 3">
    <name type="scientific">Parapedobacter luteus</name>
    <dbReference type="NCBI Taxonomy" id="623280"/>
    <lineage>
        <taxon>Bacteria</taxon>
        <taxon>Pseudomonadati</taxon>
        <taxon>Bacteroidota</taxon>
        <taxon>Sphingobacteriia</taxon>
        <taxon>Sphingobacteriales</taxon>
        <taxon>Sphingobacteriaceae</taxon>
        <taxon>Parapedobacter</taxon>
    </lineage>
</organism>
<reference evidence="2 3" key="1">
    <citation type="submission" date="2017-02" db="EMBL/GenBank/DDBJ databases">
        <authorList>
            <person name="Peterson S.W."/>
        </authorList>
    </citation>
    <scope>NUCLEOTIDE SEQUENCE [LARGE SCALE GENOMIC DNA]</scope>
    <source>
        <strain evidence="2 3">DSM 22899</strain>
    </source>
</reference>
<accession>A0A1T5EJG9</accession>
<gene>
    <name evidence="2" type="ORF">SAMN05660226_03343</name>
</gene>
<evidence type="ECO:0000256" key="1">
    <source>
        <dbReference type="SAM" id="SignalP"/>
    </source>
</evidence>
<protein>
    <recommendedName>
        <fullName evidence="4">DUF3308 domain-containing protein</fullName>
    </recommendedName>
</protein>
<dbReference type="EMBL" id="FUYS01000010">
    <property type="protein sequence ID" value="SKB84094.1"/>
    <property type="molecule type" value="Genomic_DNA"/>
</dbReference>
<dbReference type="AlphaFoldDB" id="A0A1T5EJG9"/>
<proteinExistence type="predicted"/>
<evidence type="ECO:0000313" key="2">
    <source>
        <dbReference type="EMBL" id="SKB84094.1"/>
    </source>
</evidence>
<keyword evidence="3" id="KW-1185">Reference proteome</keyword>
<name>A0A1T5EJG9_9SPHI</name>
<dbReference type="STRING" id="623280.SAMN05660226_03343"/>
<evidence type="ECO:0000313" key="3">
    <source>
        <dbReference type="Proteomes" id="UP000190541"/>
    </source>
</evidence>
<dbReference type="Proteomes" id="UP000190541">
    <property type="component" value="Unassembled WGS sequence"/>
</dbReference>
<sequence>MMIQVMVCLITILVCTVDLLAQAGKTNQVHVGIIYPLSTNGKTALVDTNRFSLHLISGVSQQEDACLITGVSGIVKGKAYGVAIAGVSNHITYAKGTQVAGMLNHIKDSAQGLQIAGLANLTGKEAKGVQIAGVINKAGDVTTQVAGLVNVAKRVKGVQVAGLINVAEASDYPIGILNFIKEGELQLGVTLDEAGSSLLTFRSGGNVLYGILGIGYNFKHEEARYILEGGIGAHLIAQKAFRLNAELASAAMTSFEDGVYNKQSFRALAGYRVVPGLELFAGPTFNHLLFEADQPAIRDDRYLWTHNGKDYFSGFFIGGIIGLQISL</sequence>
<feature type="signal peptide" evidence="1">
    <location>
        <begin position="1"/>
        <end position="23"/>
    </location>
</feature>
<keyword evidence="1" id="KW-0732">Signal</keyword>
<evidence type="ECO:0008006" key="4">
    <source>
        <dbReference type="Google" id="ProtNLM"/>
    </source>
</evidence>